<keyword evidence="6" id="KW-1185">Reference proteome</keyword>
<feature type="domain" description="4Fe-4S ferredoxin-type" evidence="4">
    <location>
        <begin position="58"/>
        <end position="87"/>
    </location>
</feature>
<dbReference type="RefSeq" id="WP_006002447.1">
    <property type="nucleotide sequence ID" value="NZ_AAEW02000021.1"/>
</dbReference>
<reference evidence="5" key="2">
    <citation type="submission" date="2006-05" db="EMBL/GenBank/DDBJ databases">
        <title>Sequencing of the draft genome and assembly of Desulfuromonas acetoxidans DSM 684.</title>
        <authorList>
            <consortium name="US DOE Joint Genome Institute (JGI-PGF)"/>
            <person name="Copeland A."/>
            <person name="Lucas S."/>
            <person name="Lapidus A."/>
            <person name="Barry K."/>
            <person name="Detter J.C."/>
            <person name="Glavina del Rio T."/>
            <person name="Hammon N."/>
            <person name="Israni S."/>
            <person name="Dalin E."/>
            <person name="Tice H."/>
            <person name="Bruce D."/>
            <person name="Pitluck S."/>
            <person name="Richardson P."/>
        </authorList>
    </citation>
    <scope>NUCLEOTIDE SEQUENCE [LARGE SCALE GENOMIC DNA]</scope>
    <source>
        <strain evidence="5">DSM 684</strain>
    </source>
</reference>
<keyword evidence="3" id="KW-0411">Iron-sulfur</keyword>
<keyword evidence="2" id="KW-0408">Iron</keyword>
<protein>
    <submittedName>
        <fullName evidence="5">Cobyrinic acid a,c-diamide synthase</fullName>
    </submittedName>
</protein>
<proteinExistence type="predicted"/>
<evidence type="ECO:0000256" key="3">
    <source>
        <dbReference type="ARBA" id="ARBA00023014"/>
    </source>
</evidence>
<dbReference type="PANTHER" id="PTHR43063">
    <property type="entry name" value="4FE-4S CLUSTER CONTAINING PARA FAMILY ATPASE PROTEIN"/>
    <property type="match status" value="1"/>
</dbReference>
<evidence type="ECO:0000259" key="4">
    <source>
        <dbReference type="PROSITE" id="PS51379"/>
    </source>
</evidence>
<dbReference type="InterPro" id="IPR017900">
    <property type="entry name" value="4Fe4S_Fe_S_CS"/>
</dbReference>
<dbReference type="InterPro" id="IPR027417">
    <property type="entry name" value="P-loop_NTPase"/>
</dbReference>
<dbReference type="Proteomes" id="UP000005695">
    <property type="component" value="Unassembled WGS sequence"/>
</dbReference>
<dbReference type="GO" id="GO:0046872">
    <property type="term" value="F:metal ion binding"/>
    <property type="evidence" value="ECO:0007669"/>
    <property type="project" value="UniProtKB-KW"/>
</dbReference>
<dbReference type="Pfam" id="PF01656">
    <property type="entry name" value="CbiA"/>
    <property type="match status" value="1"/>
</dbReference>
<dbReference type="PROSITE" id="PS00198">
    <property type="entry name" value="4FE4S_FER_1"/>
    <property type="match status" value="1"/>
</dbReference>
<evidence type="ECO:0000313" key="5">
    <source>
        <dbReference type="EMBL" id="EAT14588.1"/>
    </source>
</evidence>
<evidence type="ECO:0000256" key="1">
    <source>
        <dbReference type="ARBA" id="ARBA00022723"/>
    </source>
</evidence>
<dbReference type="InterPro" id="IPR017896">
    <property type="entry name" value="4Fe4S_Fe-S-bd"/>
</dbReference>
<dbReference type="AlphaFoldDB" id="Q1JWI0"/>
<dbReference type="PANTHER" id="PTHR43063:SF1">
    <property type="entry name" value="4FE-4S CLUSTER CONTAINING PARA FAMILY ATPASE PROTEIN"/>
    <property type="match status" value="1"/>
</dbReference>
<dbReference type="SUPFAM" id="SSF54862">
    <property type="entry name" value="4Fe-4S ferredoxins"/>
    <property type="match status" value="1"/>
</dbReference>
<keyword evidence="1" id="KW-0479">Metal-binding</keyword>
<dbReference type="SUPFAM" id="SSF52540">
    <property type="entry name" value="P-loop containing nucleoside triphosphate hydrolases"/>
    <property type="match status" value="1"/>
</dbReference>
<dbReference type="Gene3D" id="3.30.70.20">
    <property type="match status" value="1"/>
</dbReference>
<reference evidence="5" key="1">
    <citation type="submission" date="2006-05" db="EMBL/GenBank/DDBJ databases">
        <title>Annotation of the draft genome assembly of Desulfuromonas acetoxidans DSM 684.</title>
        <authorList>
            <consortium name="US DOE Joint Genome Institute (JGI-ORNL)"/>
            <person name="Larimer F."/>
            <person name="Land M."/>
            <person name="Hauser L."/>
        </authorList>
    </citation>
    <scope>NUCLEOTIDE SEQUENCE [LARGE SCALE GENOMIC DNA]</scope>
    <source>
        <strain evidence="5">DSM 684</strain>
    </source>
</reference>
<dbReference type="Pfam" id="PF00037">
    <property type="entry name" value="Fer4"/>
    <property type="match status" value="1"/>
</dbReference>
<sequence>MKLAIASGKGGTGKTTLSVALAQVADRPVQLLDCDVEEPNSHLFFEQAATDCEIVTVPVPRIDEQRCQHCGACGEFCAFNALACLPTETVLFEGLCHSCGGCRLVCPHDAISEQQQRIGVIRKARHGKIDLFSGVLDVGLAMSPPLIRALKRHQNDETLILLDCPPGTSCPLSTTIQDADMVLLITEPTPFGLHDLEIAVETVRQLKRPIAVIINRSDLGDNSVTNYCRRERIPVLLQLPYEKRVAVAYSRGEGLLDALPGLETQLEIVLQHAEKLYRESLS</sequence>
<dbReference type="EMBL" id="AAEW02000021">
    <property type="protein sequence ID" value="EAT14588.1"/>
    <property type="molecule type" value="Genomic_DNA"/>
</dbReference>
<name>Q1JWI0_DESA6</name>
<evidence type="ECO:0000256" key="2">
    <source>
        <dbReference type="ARBA" id="ARBA00023004"/>
    </source>
</evidence>
<dbReference type="PROSITE" id="PS51379">
    <property type="entry name" value="4FE4S_FER_2"/>
    <property type="match status" value="2"/>
</dbReference>
<dbReference type="Gene3D" id="3.40.50.300">
    <property type="entry name" value="P-loop containing nucleotide triphosphate hydrolases"/>
    <property type="match status" value="1"/>
</dbReference>
<dbReference type="InterPro" id="IPR002586">
    <property type="entry name" value="CobQ/CobB/MinD/ParA_Nub-bd_dom"/>
</dbReference>
<feature type="domain" description="4Fe-4S ferredoxin-type" evidence="4">
    <location>
        <begin position="88"/>
        <end position="116"/>
    </location>
</feature>
<dbReference type="OrthoDB" id="9778602at2"/>
<accession>Q1JWI0</accession>
<dbReference type="GO" id="GO:0051536">
    <property type="term" value="F:iron-sulfur cluster binding"/>
    <property type="evidence" value="ECO:0007669"/>
    <property type="project" value="UniProtKB-KW"/>
</dbReference>
<comment type="caution">
    <text evidence="5">The sequence shown here is derived from an EMBL/GenBank/DDBJ whole genome shotgun (WGS) entry which is preliminary data.</text>
</comment>
<gene>
    <name evidence="5" type="ORF">Dace_0417</name>
</gene>
<organism evidence="5 6">
    <name type="scientific">Desulfuromonas acetoxidans (strain DSM 684 / 11070)</name>
    <dbReference type="NCBI Taxonomy" id="281689"/>
    <lineage>
        <taxon>Bacteria</taxon>
        <taxon>Pseudomonadati</taxon>
        <taxon>Thermodesulfobacteriota</taxon>
        <taxon>Desulfuromonadia</taxon>
        <taxon>Desulfuromonadales</taxon>
        <taxon>Desulfuromonadaceae</taxon>
        <taxon>Desulfuromonas</taxon>
    </lineage>
</organism>
<evidence type="ECO:0000313" key="6">
    <source>
        <dbReference type="Proteomes" id="UP000005695"/>
    </source>
</evidence>